<keyword evidence="3 5" id="KW-1133">Transmembrane helix</keyword>
<proteinExistence type="predicted"/>
<evidence type="ECO:0000256" key="4">
    <source>
        <dbReference type="ARBA" id="ARBA00023136"/>
    </source>
</evidence>
<feature type="transmembrane region" description="Helical" evidence="5">
    <location>
        <begin position="99"/>
        <end position="119"/>
    </location>
</feature>
<evidence type="ECO:0000313" key="7">
    <source>
        <dbReference type="Proteomes" id="UP000653797"/>
    </source>
</evidence>
<dbReference type="CDD" id="cd13956">
    <property type="entry name" value="PT_UbiA"/>
    <property type="match status" value="1"/>
</dbReference>
<dbReference type="Pfam" id="PF01040">
    <property type="entry name" value="UbiA"/>
    <property type="match status" value="1"/>
</dbReference>
<comment type="caution">
    <text evidence="6">The sequence shown here is derived from an EMBL/GenBank/DDBJ whole genome shotgun (WGS) entry which is preliminary data.</text>
</comment>
<dbReference type="AlphaFoldDB" id="A0A927AZE2"/>
<keyword evidence="7" id="KW-1185">Reference proteome</keyword>
<feature type="transmembrane region" description="Helical" evidence="5">
    <location>
        <begin position="155"/>
        <end position="178"/>
    </location>
</feature>
<protein>
    <submittedName>
        <fullName evidence="6">UbiA family prenyltransferase</fullName>
    </submittedName>
</protein>
<keyword evidence="2 5" id="KW-0812">Transmembrane</keyword>
<evidence type="ECO:0000313" key="6">
    <source>
        <dbReference type="EMBL" id="MBD2752593.1"/>
    </source>
</evidence>
<dbReference type="Proteomes" id="UP000653797">
    <property type="component" value="Unassembled WGS sequence"/>
</dbReference>
<dbReference type="RefSeq" id="WP_191038224.1">
    <property type="nucleotide sequence ID" value="NZ_JACXAA010000002.1"/>
</dbReference>
<feature type="transmembrane region" description="Helical" evidence="5">
    <location>
        <begin position="184"/>
        <end position="203"/>
    </location>
</feature>
<dbReference type="GO" id="GO:0016020">
    <property type="term" value="C:membrane"/>
    <property type="evidence" value="ECO:0007669"/>
    <property type="project" value="UniProtKB-SubCell"/>
</dbReference>
<name>A0A927AZE2_9BACT</name>
<feature type="transmembrane region" description="Helical" evidence="5">
    <location>
        <begin position="29"/>
        <end position="48"/>
    </location>
</feature>
<comment type="subcellular location">
    <subcellularLocation>
        <location evidence="1">Membrane</location>
        <topology evidence="1">Multi-pass membrane protein</topology>
    </subcellularLocation>
</comment>
<dbReference type="GO" id="GO:0016765">
    <property type="term" value="F:transferase activity, transferring alkyl or aryl (other than methyl) groups"/>
    <property type="evidence" value="ECO:0007669"/>
    <property type="project" value="InterPro"/>
</dbReference>
<evidence type="ECO:0000256" key="2">
    <source>
        <dbReference type="ARBA" id="ARBA00022692"/>
    </source>
</evidence>
<organism evidence="6 7">
    <name type="scientific">Spirosoma validum</name>
    <dbReference type="NCBI Taxonomy" id="2771355"/>
    <lineage>
        <taxon>Bacteria</taxon>
        <taxon>Pseudomonadati</taxon>
        <taxon>Bacteroidota</taxon>
        <taxon>Cytophagia</taxon>
        <taxon>Cytophagales</taxon>
        <taxon>Cytophagaceae</taxon>
        <taxon>Spirosoma</taxon>
    </lineage>
</organism>
<dbReference type="EMBL" id="JACXAA010000002">
    <property type="protein sequence ID" value="MBD2752593.1"/>
    <property type="molecule type" value="Genomic_DNA"/>
</dbReference>
<sequence length="352" mass="39425">MDFPIFRNVKSVLRTGQLATKIARAGEWWGYKVASVLATGYATVGLFNQPLWPLAPYLLLLTLALTIGAIYVSILNDWTDRADDQLAGKTNRLATKSTLFFGTILSLFLVGGLCLAAYFWQLSPLGSLLYLGSCAAYSLYSLPPVRLKIRGLAGVLADALGAHLFPNLFVVSLIGYWSGQSIPLFWWIAVGSWSLACGIRNILKHQLGDAAADKQAGVQTLVVRWGERRAHRLGIWVAFPIEVLALGGMLLMLDQRIPILFLLFYLGLERLRARFWQIHPVILDPNQRILFDEYYSTFFPLALLLTQCLRYPGDTYVLVLHCLLFGWHAIGTVREASRLLITALHRVSRQFN</sequence>
<feature type="transmembrane region" description="Helical" evidence="5">
    <location>
        <begin position="125"/>
        <end position="143"/>
    </location>
</feature>
<evidence type="ECO:0000256" key="3">
    <source>
        <dbReference type="ARBA" id="ARBA00022989"/>
    </source>
</evidence>
<keyword evidence="4 5" id="KW-0472">Membrane</keyword>
<dbReference type="InterPro" id="IPR000537">
    <property type="entry name" value="UbiA_prenyltransferase"/>
</dbReference>
<feature type="transmembrane region" description="Helical" evidence="5">
    <location>
        <begin position="233"/>
        <end position="251"/>
    </location>
</feature>
<evidence type="ECO:0000256" key="1">
    <source>
        <dbReference type="ARBA" id="ARBA00004141"/>
    </source>
</evidence>
<accession>A0A927AZE2</accession>
<evidence type="ECO:0000256" key="5">
    <source>
        <dbReference type="SAM" id="Phobius"/>
    </source>
</evidence>
<gene>
    <name evidence="6" type="ORF">IC230_06820</name>
</gene>
<reference evidence="6" key="1">
    <citation type="submission" date="2020-09" db="EMBL/GenBank/DDBJ databases">
        <authorList>
            <person name="Kim M.K."/>
        </authorList>
    </citation>
    <scope>NUCLEOTIDE SEQUENCE</scope>
    <source>
        <strain evidence="6">BT704</strain>
    </source>
</reference>
<feature type="transmembrane region" description="Helical" evidence="5">
    <location>
        <begin position="54"/>
        <end position="78"/>
    </location>
</feature>